<evidence type="ECO:0000256" key="9">
    <source>
        <dbReference type="HAMAP-Rule" id="MF_00112"/>
    </source>
</evidence>
<dbReference type="EMBL" id="NEXK01000098">
    <property type="protein sequence ID" value="PSN93735.1"/>
    <property type="molecule type" value="Genomic_DNA"/>
</dbReference>
<evidence type="ECO:0000313" key="10">
    <source>
        <dbReference type="EMBL" id="PSN93735.1"/>
    </source>
</evidence>
<dbReference type="Proteomes" id="UP000240681">
    <property type="component" value="Unassembled WGS sequence"/>
</dbReference>
<comment type="function">
    <text evidence="9">Prenyltransferase that catalyzes the transfer of the geranylgeranyl moiety of geranylgeranyl diphosphate (GGPP) to the C3 hydroxyl of sn-glycerol-1-phosphate (G1P). This reaction is the first ether-bond-formation step in the biosynthesis of archaeal membrane lipids.</text>
</comment>
<dbReference type="NCBIfam" id="TIGR01768">
    <property type="entry name" value="GGGP-family"/>
    <property type="match status" value="1"/>
</dbReference>
<feature type="binding site" evidence="9">
    <location>
        <begin position="200"/>
        <end position="206"/>
    </location>
    <ligand>
        <name>sn-glycerol 1-phosphate</name>
        <dbReference type="ChEBI" id="CHEBI:57685"/>
    </ligand>
</feature>
<dbReference type="InterPro" id="IPR039074">
    <property type="entry name" value="GGGP/HepGP_synthase_I"/>
</dbReference>
<feature type="binding site" evidence="9">
    <location>
        <position position="52"/>
    </location>
    <ligand>
        <name>Mg(2+)</name>
        <dbReference type="ChEBI" id="CHEBI:18420"/>
    </ligand>
</feature>
<accession>A0A2R6B532</accession>
<dbReference type="UniPathway" id="UPA00940"/>
<dbReference type="InterPro" id="IPR038597">
    <property type="entry name" value="GGGP/HepGP_synthase_sf"/>
</dbReference>
<dbReference type="NCBIfam" id="TIGR01769">
    <property type="entry name" value="GGGP"/>
    <property type="match status" value="1"/>
</dbReference>
<keyword evidence="4 9" id="KW-0460">Magnesium</keyword>
<keyword evidence="7 9" id="KW-1208">Phospholipid metabolism</keyword>
<dbReference type="Pfam" id="PF01884">
    <property type="entry name" value="PcrB"/>
    <property type="match status" value="1"/>
</dbReference>
<comment type="catalytic activity">
    <reaction evidence="8 9">
        <text>sn-glycerol 1-phosphate + (2E,6E,10E)-geranylgeranyl diphosphate = sn-3-O-(geranylgeranyl)glycerol 1-phosphate + diphosphate</text>
        <dbReference type="Rhea" id="RHEA:23404"/>
        <dbReference type="ChEBI" id="CHEBI:33019"/>
        <dbReference type="ChEBI" id="CHEBI:57677"/>
        <dbReference type="ChEBI" id="CHEBI:57685"/>
        <dbReference type="ChEBI" id="CHEBI:58756"/>
        <dbReference type="EC" id="2.5.1.41"/>
    </reaction>
</comment>
<feature type="binding site" evidence="9">
    <location>
        <begin position="231"/>
        <end position="232"/>
    </location>
    <ligand>
        <name>sn-glycerol 1-phosphate</name>
        <dbReference type="ChEBI" id="CHEBI:57685"/>
    </ligand>
</feature>
<dbReference type="EC" id="2.5.1.41" evidence="9"/>
<proteinExistence type="inferred from homology"/>
<keyword evidence="3 9" id="KW-0479">Metal-binding</keyword>
<evidence type="ECO:0000256" key="7">
    <source>
        <dbReference type="ARBA" id="ARBA00023264"/>
    </source>
</evidence>
<dbReference type="PANTHER" id="PTHR40029:SF2">
    <property type="entry name" value="HEPTAPRENYLGLYCERYL PHOSPHATE SYNTHASE"/>
    <property type="match status" value="1"/>
</dbReference>
<comment type="similarity">
    <text evidence="9">Belongs to the GGGP/HepGP synthase family. Group II subfamily.</text>
</comment>
<comment type="cofactor">
    <cofactor evidence="9">
        <name>Mg(2+)</name>
        <dbReference type="ChEBI" id="CHEBI:18420"/>
    </cofactor>
</comment>
<evidence type="ECO:0000256" key="4">
    <source>
        <dbReference type="ARBA" id="ARBA00022842"/>
    </source>
</evidence>
<sequence length="279" mass="30909">MTKSFSVAAGSEPIDAYYALLSMLGGERILANVLNTLIERRKNKVLMFALLDPDKFSPDKARQLASRKEMGFFDAFLVGGSTTIWQDRVDSIVRTLKENTDKPVIIFPSSISNLSPYADAVLFLSLLNSSSTFYVIDQQFQAAPIIRKMGLEAISTAYIIMGDGGTAGYVGHARPIPYDKPELVEAYALAAEYLGFKLIYLEGGSGVRTPIRLEIIKRVKKITHVPLIVGGGIRDWKYIKSLEECGADGVVIGNLLENENEFENFISQSPRERSEIKPF</sequence>
<comment type="caution">
    <text evidence="9">Lacks conserved residue(s) required for the propagation of feature annotation.</text>
</comment>
<dbReference type="GO" id="GO:0046474">
    <property type="term" value="P:glycerophospholipid biosynthetic process"/>
    <property type="evidence" value="ECO:0007669"/>
    <property type="project" value="UniProtKB-UniRule"/>
</dbReference>
<evidence type="ECO:0000313" key="11">
    <source>
        <dbReference type="Proteomes" id="UP000240681"/>
    </source>
</evidence>
<protein>
    <recommendedName>
        <fullName evidence="9">Geranylgeranylglyceryl phosphate synthase</fullName>
        <shortName evidence="9">GGGP synthase</shortName>
        <shortName evidence="9">GGGPS</shortName>
        <ecNumber evidence="9">2.5.1.41</ecNumber>
    </recommendedName>
    <alternativeName>
        <fullName evidence="9">(S)-3-O-geranylgeranylglyceryl phosphate synthase</fullName>
    </alternativeName>
    <alternativeName>
        <fullName evidence="9">Phosphoglycerol geranylgeranyltransferase</fullName>
    </alternativeName>
</protein>
<keyword evidence="2 9" id="KW-0808">Transferase</keyword>
<evidence type="ECO:0000256" key="2">
    <source>
        <dbReference type="ARBA" id="ARBA00022679"/>
    </source>
</evidence>
<evidence type="ECO:0000256" key="8">
    <source>
        <dbReference type="ARBA" id="ARBA00047288"/>
    </source>
</evidence>
<feature type="binding site" evidence="9">
    <location>
        <position position="81"/>
    </location>
    <ligand>
        <name>Mg(2+)</name>
        <dbReference type="ChEBI" id="CHEBI:18420"/>
    </ligand>
</feature>
<keyword evidence="9" id="KW-0963">Cytoplasm</keyword>
<dbReference type="InterPro" id="IPR008205">
    <property type="entry name" value="GGGP_HepGP_synthase"/>
</dbReference>
<dbReference type="GO" id="GO:0047294">
    <property type="term" value="F:phosphoglycerol geranylgeranyltransferase activity"/>
    <property type="evidence" value="ECO:0007669"/>
    <property type="project" value="UniProtKB-UniRule"/>
</dbReference>
<dbReference type="InterPro" id="IPR010946">
    <property type="entry name" value="GGGP_synth"/>
</dbReference>
<evidence type="ECO:0000256" key="5">
    <source>
        <dbReference type="ARBA" id="ARBA00023098"/>
    </source>
</evidence>
<dbReference type="HAMAP" id="MF_00112">
    <property type="entry name" value="GGGP_HepGP_synthase"/>
    <property type="match status" value="1"/>
</dbReference>
<dbReference type="Gene3D" id="3.20.20.390">
    <property type="entry name" value="FMN-linked oxidoreductases"/>
    <property type="match status" value="1"/>
</dbReference>
<dbReference type="CDD" id="cd02812">
    <property type="entry name" value="PcrB_like"/>
    <property type="match status" value="1"/>
</dbReference>
<keyword evidence="5 9" id="KW-0443">Lipid metabolism</keyword>
<gene>
    <name evidence="10" type="ORF">B9Q09_05310</name>
</gene>
<keyword evidence="1 9" id="KW-0444">Lipid biosynthesis</keyword>
<dbReference type="GO" id="GO:0000287">
    <property type="term" value="F:magnesium ion binding"/>
    <property type="evidence" value="ECO:0007669"/>
    <property type="project" value="UniProtKB-UniRule"/>
</dbReference>
<comment type="pathway">
    <text evidence="9">Membrane lipid metabolism; glycerophospholipid metabolism.</text>
</comment>
<comment type="subcellular location">
    <subcellularLocation>
        <location evidence="9">Cytoplasm</location>
    </subcellularLocation>
</comment>
<dbReference type="PANTHER" id="PTHR40029">
    <property type="match status" value="1"/>
</dbReference>
<evidence type="ECO:0000256" key="3">
    <source>
        <dbReference type="ARBA" id="ARBA00022723"/>
    </source>
</evidence>
<dbReference type="SUPFAM" id="SSF51395">
    <property type="entry name" value="FMN-linked oxidoreductases"/>
    <property type="match status" value="1"/>
</dbReference>
<dbReference type="GO" id="GO:0120536">
    <property type="term" value="F:heptaprenylglyceryl phosphate synthase activity"/>
    <property type="evidence" value="ECO:0007669"/>
    <property type="project" value="UniProtKB-ARBA"/>
</dbReference>
<comment type="caution">
    <text evidence="10">The sequence shown here is derived from an EMBL/GenBank/DDBJ whole genome shotgun (WGS) entry which is preliminary data.</text>
</comment>
<reference evidence="10 11" key="1">
    <citation type="submission" date="2017-04" db="EMBL/GenBank/DDBJ databases">
        <title>Novel microbial lineages endemic to geothermal iron-oxide mats fill important gaps in the evolutionary history of Archaea.</title>
        <authorList>
            <person name="Jay Z.J."/>
            <person name="Beam J.P."/>
            <person name="Dlakic M."/>
            <person name="Rusch D.B."/>
            <person name="Kozubal M.A."/>
            <person name="Inskeep W.P."/>
        </authorList>
    </citation>
    <scope>NUCLEOTIDE SEQUENCE [LARGE SCALE GENOMIC DNA]</scope>
    <source>
        <strain evidence="10">ECH_B_SAG-C16</strain>
    </source>
</reference>
<keyword evidence="6 9" id="KW-0594">Phospholipid biosynthesis</keyword>
<organism evidence="10 11">
    <name type="scientific">Candidatus Marsarchaeota G2 archaeon ECH_B_SAG-C16</name>
    <dbReference type="NCBI Taxonomy" id="1978163"/>
    <lineage>
        <taxon>Archaea</taxon>
        <taxon>Candidatus Marsarchaeota</taxon>
        <taxon>Candidatus Marsarchaeota group 2</taxon>
    </lineage>
</organism>
<dbReference type="NCBIfam" id="NF003198">
    <property type="entry name" value="PRK04169.1-2"/>
    <property type="match status" value="1"/>
</dbReference>
<dbReference type="AlphaFoldDB" id="A0A2R6B532"/>
<evidence type="ECO:0000256" key="1">
    <source>
        <dbReference type="ARBA" id="ARBA00022516"/>
    </source>
</evidence>
<evidence type="ECO:0000256" key="6">
    <source>
        <dbReference type="ARBA" id="ARBA00023209"/>
    </source>
</evidence>
<feature type="binding site" evidence="9">
    <location>
        <begin position="253"/>
        <end position="254"/>
    </location>
    <ligand>
        <name>sn-glycerol 1-phosphate</name>
        <dbReference type="ChEBI" id="CHEBI:57685"/>
    </ligand>
</feature>
<dbReference type="GO" id="GO:0005737">
    <property type="term" value="C:cytoplasm"/>
    <property type="evidence" value="ECO:0007669"/>
    <property type="project" value="UniProtKB-SubCell"/>
</dbReference>
<name>A0A2R6B532_9ARCH</name>